<proteinExistence type="predicted"/>
<dbReference type="SUPFAM" id="SSF54060">
    <property type="entry name" value="His-Me finger endonucleases"/>
    <property type="match status" value="1"/>
</dbReference>
<evidence type="ECO:0000313" key="2">
    <source>
        <dbReference type="EMBL" id="EMR02709.1"/>
    </source>
</evidence>
<feature type="domain" description="HNH nuclease" evidence="1">
    <location>
        <begin position="20"/>
        <end position="62"/>
    </location>
</feature>
<reference evidence="2 3" key="1">
    <citation type="journal article" date="2013" name="Genome Announc.">
        <title>Draft Genome Sequence of Cesiribacter andamanensis Strain AMV16T, Isolated from a Soil Sample from a Mud Volcano in the Andaman Islands, India.</title>
        <authorList>
            <person name="Shivaji S."/>
            <person name="Ara S."/>
            <person name="Begum Z."/>
            <person name="Srinivas T.N."/>
            <person name="Singh A."/>
            <person name="Kumar Pinnaka A."/>
        </authorList>
    </citation>
    <scope>NUCLEOTIDE SEQUENCE [LARGE SCALE GENOMIC DNA]</scope>
    <source>
        <strain evidence="2 3">AMV16</strain>
    </source>
</reference>
<evidence type="ECO:0000259" key="1">
    <source>
        <dbReference type="Pfam" id="PF13392"/>
    </source>
</evidence>
<gene>
    <name evidence="2" type="ORF">ADICEAN_02126</name>
</gene>
<dbReference type="Gene3D" id="3.90.75.20">
    <property type="match status" value="1"/>
</dbReference>
<dbReference type="Proteomes" id="UP000011910">
    <property type="component" value="Unassembled WGS sequence"/>
</dbReference>
<dbReference type="PATRIC" id="fig|1279009.4.peg.2153"/>
<dbReference type="EMBL" id="AODQ01000048">
    <property type="protein sequence ID" value="EMR02709.1"/>
    <property type="molecule type" value="Genomic_DNA"/>
</dbReference>
<dbReference type="AlphaFoldDB" id="M7NW83"/>
<protein>
    <recommendedName>
        <fullName evidence="1">HNH nuclease domain-containing protein</fullName>
    </recommendedName>
</protein>
<comment type="caution">
    <text evidence="2">The sequence shown here is derived from an EMBL/GenBank/DDBJ whole genome shotgun (WGS) entry which is preliminary data.</text>
</comment>
<dbReference type="InterPro" id="IPR003615">
    <property type="entry name" value="HNH_nuc"/>
</dbReference>
<keyword evidence="3" id="KW-1185">Reference proteome</keyword>
<name>M7NW83_9BACT</name>
<dbReference type="InterPro" id="IPR044925">
    <property type="entry name" value="His-Me_finger_sf"/>
</dbReference>
<dbReference type="eggNOG" id="ENOG50315SK">
    <property type="taxonomic scope" value="Bacteria"/>
</dbReference>
<dbReference type="Pfam" id="PF13392">
    <property type="entry name" value="HNH_3"/>
    <property type="match status" value="1"/>
</dbReference>
<organism evidence="2 3">
    <name type="scientific">Cesiribacter andamanensis AMV16</name>
    <dbReference type="NCBI Taxonomy" id="1279009"/>
    <lineage>
        <taxon>Bacteria</taxon>
        <taxon>Pseudomonadati</taxon>
        <taxon>Bacteroidota</taxon>
        <taxon>Cytophagia</taxon>
        <taxon>Cytophagales</taxon>
        <taxon>Cesiribacteraceae</taxon>
        <taxon>Cesiribacter</taxon>
    </lineage>
</organism>
<sequence>MGGYKSITVKFGGKIVRQFYVHRLVAETFIDKDSPDQYYVIHLDYNKENNKTHNLRWATEEELVTHNNKNPEVLRSRTTGYKLTEPDVRIIKKLLKSEKTRLSMIAKRFGITHTQLNRIRSGENWGHVTI</sequence>
<evidence type="ECO:0000313" key="3">
    <source>
        <dbReference type="Proteomes" id="UP000011910"/>
    </source>
</evidence>
<accession>M7NW83</accession>
<dbReference type="STRING" id="1279009.ADICEAN_02126"/>